<dbReference type="EMBL" id="KE124880">
    <property type="protein sequence ID" value="EPB75972.1"/>
    <property type="molecule type" value="Genomic_DNA"/>
</dbReference>
<keyword evidence="2" id="KW-0695">RNA-directed DNA polymerase</keyword>
<dbReference type="SUPFAM" id="SSF56672">
    <property type="entry name" value="DNA/RNA polymerases"/>
    <property type="match status" value="1"/>
</dbReference>
<evidence type="ECO:0000313" key="2">
    <source>
        <dbReference type="EMBL" id="EPB75972.1"/>
    </source>
</evidence>
<dbReference type="Proteomes" id="UP000054495">
    <property type="component" value="Unassembled WGS sequence"/>
</dbReference>
<dbReference type="AlphaFoldDB" id="A0A0D6M7Y0"/>
<protein>
    <submittedName>
        <fullName evidence="2">Reverse transcriptase</fullName>
    </submittedName>
</protein>
<dbReference type="InterPro" id="IPR043502">
    <property type="entry name" value="DNA/RNA_pol_sf"/>
</dbReference>
<dbReference type="PROSITE" id="PS50878">
    <property type="entry name" value="RT_POL"/>
    <property type="match status" value="1"/>
</dbReference>
<keyword evidence="3" id="KW-1185">Reference proteome</keyword>
<sequence length="279" mass="32074">MREDLKERRAAVLAEAAEAGRSICNREDGYVILPVLPSEVRHAIKSLLGTHLLDSSRVTCRKVPSPWKTSRTVLLYKKEAPHDIGNYRPICLQSVVYKLFTRVILNRIERRLDEGQPCEQAGFRKGFSTIDHMHTVTRLIEKAFDTVETEAVLEAFGNQDVPTRHIRIFPELFINFTTRIWPFYDDITIDVRRGVRQGDTMSPKLFSATLEDVVQRLEWDNMGVRTDGLLLHHFRFADDIVLITLNISQAERMLADFDDACGKIGPQLSLTKTMFMWNL</sequence>
<keyword evidence="2" id="KW-0808">Transferase</keyword>
<evidence type="ECO:0000259" key="1">
    <source>
        <dbReference type="PROSITE" id="PS50878"/>
    </source>
</evidence>
<keyword evidence="2" id="KW-0548">Nucleotidyltransferase</keyword>
<name>A0A0D6M7Y0_9BILA</name>
<evidence type="ECO:0000313" key="3">
    <source>
        <dbReference type="Proteomes" id="UP000054495"/>
    </source>
</evidence>
<gene>
    <name evidence="2" type="ORF">ANCCEY_04947</name>
</gene>
<dbReference type="PANTHER" id="PTHR19446">
    <property type="entry name" value="REVERSE TRANSCRIPTASES"/>
    <property type="match status" value="1"/>
</dbReference>
<feature type="domain" description="Reverse transcriptase" evidence="1">
    <location>
        <begin position="56"/>
        <end position="279"/>
    </location>
</feature>
<accession>A0A0D6M7Y0</accession>
<organism evidence="2 3">
    <name type="scientific">Ancylostoma ceylanicum</name>
    <dbReference type="NCBI Taxonomy" id="53326"/>
    <lineage>
        <taxon>Eukaryota</taxon>
        <taxon>Metazoa</taxon>
        <taxon>Ecdysozoa</taxon>
        <taxon>Nematoda</taxon>
        <taxon>Chromadorea</taxon>
        <taxon>Rhabditida</taxon>
        <taxon>Rhabditina</taxon>
        <taxon>Rhabditomorpha</taxon>
        <taxon>Strongyloidea</taxon>
        <taxon>Ancylostomatidae</taxon>
        <taxon>Ancylostomatinae</taxon>
        <taxon>Ancylostoma</taxon>
    </lineage>
</organism>
<dbReference type="InterPro" id="IPR000477">
    <property type="entry name" value="RT_dom"/>
</dbReference>
<dbReference type="Pfam" id="PF00078">
    <property type="entry name" value="RVT_1"/>
    <property type="match status" value="1"/>
</dbReference>
<proteinExistence type="predicted"/>
<dbReference type="CDD" id="cd01650">
    <property type="entry name" value="RT_nLTR_like"/>
    <property type="match status" value="1"/>
</dbReference>
<dbReference type="GO" id="GO:0003964">
    <property type="term" value="F:RNA-directed DNA polymerase activity"/>
    <property type="evidence" value="ECO:0007669"/>
    <property type="project" value="UniProtKB-KW"/>
</dbReference>
<reference evidence="2 3" key="1">
    <citation type="submission" date="2013-05" db="EMBL/GenBank/DDBJ databases">
        <title>Draft genome of the parasitic nematode Anyclostoma ceylanicum.</title>
        <authorList>
            <person name="Mitreva M."/>
        </authorList>
    </citation>
    <scope>NUCLEOTIDE SEQUENCE [LARGE SCALE GENOMIC DNA]</scope>
</reference>